<dbReference type="EMBL" id="JAINUG010000076">
    <property type="protein sequence ID" value="KAJ8400421.1"/>
    <property type="molecule type" value="Genomic_DNA"/>
</dbReference>
<dbReference type="Proteomes" id="UP001221898">
    <property type="component" value="Unassembled WGS sequence"/>
</dbReference>
<sequence length="113" mass="12559">MDEECTPDPLFSIIAVRCRTGRPYKRNPDPFLTLNWTGGFARPQLICAQSNHFLGRTEVRYGLADIGPRSGAAFSFFFDRCRHCERDGDGETSLALHPLPPPGRALLALNVTP</sequence>
<proteinExistence type="predicted"/>
<accession>A0AAD7WKJ4</accession>
<protein>
    <submittedName>
        <fullName evidence="1">Uncharacterized protein</fullName>
    </submittedName>
</protein>
<reference evidence="1" key="1">
    <citation type="journal article" date="2023" name="Science">
        <title>Genome structures resolve the early diversification of teleost fishes.</title>
        <authorList>
            <person name="Parey E."/>
            <person name="Louis A."/>
            <person name="Montfort J."/>
            <person name="Bouchez O."/>
            <person name="Roques C."/>
            <person name="Iampietro C."/>
            <person name="Lluch J."/>
            <person name="Castinel A."/>
            <person name="Donnadieu C."/>
            <person name="Desvignes T."/>
            <person name="Floi Bucao C."/>
            <person name="Jouanno E."/>
            <person name="Wen M."/>
            <person name="Mejri S."/>
            <person name="Dirks R."/>
            <person name="Jansen H."/>
            <person name="Henkel C."/>
            <person name="Chen W.J."/>
            <person name="Zahm M."/>
            <person name="Cabau C."/>
            <person name="Klopp C."/>
            <person name="Thompson A.W."/>
            <person name="Robinson-Rechavi M."/>
            <person name="Braasch I."/>
            <person name="Lecointre G."/>
            <person name="Bobe J."/>
            <person name="Postlethwait J.H."/>
            <person name="Berthelot C."/>
            <person name="Roest Crollius H."/>
            <person name="Guiguen Y."/>
        </authorList>
    </citation>
    <scope>NUCLEOTIDE SEQUENCE</scope>
    <source>
        <strain evidence="1">NC1722</strain>
    </source>
</reference>
<comment type="caution">
    <text evidence="1">The sequence shown here is derived from an EMBL/GenBank/DDBJ whole genome shotgun (WGS) entry which is preliminary data.</text>
</comment>
<keyword evidence="2" id="KW-1185">Reference proteome</keyword>
<organism evidence="1 2">
    <name type="scientific">Aldrovandia affinis</name>
    <dbReference type="NCBI Taxonomy" id="143900"/>
    <lineage>
        <taxon>Eukaryota</taxon>
        <taxon>Metazoa</taxon>
        <taxon>Chordata</taxon>
        <taxon>Craniata</taxon>
        <taxon>Vertebrata</taxon>
        <taxon>Euteleostomi</taxon>
        <taxon>Actinopterygii</taxon>
        <taxon>Neopterygii</taxon>
        <taxon>Teleostei</taxon>
        <taxon>Notacanthiformes</taxon>
        <taxon>Halosauridae</taxon>
        <taxon>Aldrovandia</taxon>
    </lineage>
</organism>
<dbReference type="AlphaFoldDB" id="A0AAD7WKJ4"/>
<gene>
    <name evidence="1" type="ORF">AAFF_G00395450</name>
</gene>
<name>A0AAD7WKJ4_9TELE</name>
<evidence type="ECO:0000313" key="1">
    <source>
        <dbReference type="EMBL" id="KAJ8400421.1"/>
    </source>
</evidence>
<evidence type="ECO:0000313" key="2">
    <source>
        <dbReference type="Proteomes" id="UP001221898"/>
    </source>
</evidence>